<dbReference type="InterPro" id="IPR036291">
    <property type="entry name" value="NAD(P)-bd_dom_sf"/>
</dbReference>
<evidence type="ECO:0000313" key="2">
    <source>
        <dbReference type="EMBL" id="EHK23020.1"/>
    </source>
</evidence>
<keyword evidence="3" id="KW-1185">Reference proteome</keyword>
<dbReference type="HOGENOM" id="CLU_044999_0_2_1"/>
<evidence type="ECO:0008006" key="4">
    <source>
        <dbReference type="Google" id="ProtNLM"/>
    </source>
</evidence>
<accession>G9MSL7</accession>
<dbReference type="PANTHER" id="PTHR47534:SF3">
    <property type="entry name" value="ALCOHOL DEHYDROGENASE-LIKE C-TERMINAL DOMAIN-CONTAINING PROTEIN"/>
    <property type="match status" value="1"/>
</dbReference>
<dbReference type="VEuPathDB" id="FungiDB:TRIVIDRAFT_60161"/>
<dbReference type="EMBL" id="ABDF02000006">
    <property type="protein sequence ID" value="EHK23020.1"/>
    <property type="molecule type" value="Genomic_DNA"/>
</dbReference>
<dbReference type="PANTHER" id="PTHR47534">
    <property type="entry name" value="YALI0E05731P"/>
    <property type="match status" value="1"/>
</dbReference>
<protein>
    <recommendedName>
        <fullName evidence="4">NAD(P)-binding protein</fullName>
    </recommendedName>
</protein>
<dbReference type="AlphaFoldDB" id="G9MSL7"/>
<dbReference type="STRING" id="413071.G9MSL7"/>
<proteinExistence type="predicted"/>
<dbReference type="InParanoid" id="G9MSL7"/>
<keyword evidence="1" id="KW-0560">Oxidoreductase</keyword>
<comment type="caution">
    <text evidence="2">The sequence shown here is derived from an EMBL/GenBank/DDBJ whole genome shotgun (WGS) entry which is preliminary data.</text>
</comment>
<dbReference type="Gene3D" id="3.40.50.720">
    <property type="entry name" value="NAD(P)-binding Rossmann-like Domain"/>
    <property type="match status" value="1"/>
</dbReference>
<dbReference type="InterPro" id="IPR052228">
    <property type="entry name" value="Sec_Metab_Biosynth_Oxidored"/>
</dbReference>
<dbReference type="OrthoDB" id="2898509at2759"/>
<dbReference type="eggNOG" id="KOG1208">
    <property type="taxonomic scope" value="Eukaryota"/>
</dbReference>
<organism evidence="2 3">
    <name type="scientific">Hypocrea virens (strain Gv29-8 / FGSC 10586)</name>
    <name type="common">Gliocladium virens</name>
    <name type="synonym">Trichoderma virens</name>
    <dbReference type="NCBI Taxonomy" id="413071"/>
    <lineage>
        <taxon>Eukaryota</taxon>
        <taxon>Fungi</taxon>
        <taxon>Dikarya</taxon>
        <taxon>Ascomycota</taxon>
        <taxon>Pezizomycotina</taxon>
        <taxon>Sordariomycetes</taxon>
        <taxon>Hypocreomycetidae</taxon>
        <taxon>Hypocreales</taxon>
        <taxon>Hypocreaceae</taxon>
        <taxon>Trichoderma</taxon>
    </lineage>
</organism>
<dbReference type="SUPFAM" id="SSF51735">
    <property type="entry name" value="NAD(P)-binding Rossmann-fold domains"/>
    <property type="match status" value="1"/>
</dbReference>
<dbReference type="RefSeq" id="XP_013957220.1">
    <property type="nucleotide sequence ID" value="XM_014101745.1"/>
</dbReference>
<gene>
    <name evidence="2" type="ORF">TRIVIDRAFT_60161</name>
</gene>
<evidence type="ECO:0000256" key="1">
    <source>
        <dbReference type="ARBA" id="ARBA00023002"/>
    </source>
</evidence>
<name>G9MSL7_HYPVG</name>
<dbReference type="GO" id="GO:0016491">
    <property type="term" value="F:oxidoreductase activity"/>
    <property type="evidence" value="ECO:0007669"/>
    <property type="project" value="UniProtKB-KW"/>
</dbReference>
<evidence type="ECO:0000313" key="3">
    <source>
        <dbReference type="Proteomes" id="UP000007115"/>
    </source>
</evidence>
<dbReference type="OMA" id="RECNARF"/>
<sequence length="341" mass="37431">MVSFSTVLAHNEALKDRPEGLTALFVGPTRGIGLATLRSMAVRLKAPRLYVVGRSEKQFSPILLELQAANPAASITFIETDISLVRNADSVAKELLRQESHLDLLYMSPGYLAFGGPHYTGEGLDTCFVLSHYVRIRIISLLLPLLHSARRPRVLSILAGEHERSLFTKDDDLGLTLDNARNYNSIRAMDQLTTLHTLALNDFASHSPHVAFLHIHPGWVSTDFAPNVLSSAGAVSALLNRFLLPIFNLVATDEVDSGERQVFHALSRRYLSRDLLCRGEFNADDVASCHVPYSGFYRVLSNSETVSGGRFLQSLDEEGWAKKAIQFTEQVIAAALTGGSG</sequence>
<dbReference type="Proteomes" id="UP000007115">
    <property type="component" value="Unassembled WGS sequence"/>
</dbReference>
<dbReference type="GeneID" id="25796035"/>
<reference evidence="2 3" key="1">
    <citation type="journal article" date="2011" name="Genome Biol.">
        <title>Comparative genome sequence analysis underscores mycoparasitism as the ancestral life style of Trichoderma.</title>
        <authorList>
            <person name="Kubicek C.P."/>
            <person name="Herrera-Estrella A."/>
            <person name="Seidl-Seiboth V."/>
            <person name="Martinez D.A."/>
            <person name="Druzhinina I.S."/>
            <person name="Thon M."/>
            <person name="Zeilinger S."/>
            <person name="Casas-Flores S."/>
            <person name="Horwitz B.A."/>
            <person name="Mukherjee P.K."/>
            <person name="Mukherjee M."/>
            <person name="Kredics L."/>
            <person name="Alcaraz L.D."/>
            <person name="Aerts A."/>
            <person name="Antal Z."/>
            <person name="Atanasova L."/>
            <person name="Cervantes-Badillo M.G."/>
            <person name="Challacombe J."/>
            <person name="Chertkov O."/>
            <person name="McCluskey K."/>
            <person name="Coulpier F."/>
            <person name="Deshpande N."/>
            <person name="von Doehren H."/>
            <person name="Ebbole D.J."/>
            <person name="Esquivel-Naranjo E.U."/>
            <person name="Fekete E."/>
            <person name="Flipphi M."/>
            <person name="Glaser F."/>
            <person name="Gomez-Rodriguez E.Y."/>
            <person name="Gruber S."/>
            <person name="Han C."/>
            <person name="Henrissat B."/>
            <person name="Hermosa R."/>
            <person name="Hernandez-Onate M."/>
            <person name="Karaffa L."/>
            <person name="Kosti I."/>
            <person name="Le Crom S."/>
            <person name="Lindquist E."/>
            <person name="Lucas S."/>
            <person name="Luebeck M."/>
            <person name="Luebeck P.S."/>
            <person name="Margeot A."/>
            <person name="Metz B."/>
            <person name="Misra M."/>
            <person name="Nevalainen H."/>
            <person name="Omann M."/>
            <person name="Packer N."/>
            <person name="Perrone G."/>
            <person name="Uresti-Rivera E.E."/>
            <person name="Salamov A."/>
            <person name="Schmoll M."/>
            <person name="Seiboth B."/>
            <person name="Shapiro H."/>
            <person name="Sukno S."/>
            <person name="Tamayo-Ramos J.A."/>
            <person name="Tisch D."/>
            <person name="Wiest A."/>
            <person name="Wilkinson H.H."/>
            <person name="Zhang M."/>
            <person name="Coutinho P.M."/>
            <person name="Kenerley C.M."/>
            <person name="Monte E."/>
            <person name="Baker S.E."/>
            <person name="Grigoriev I.V."/>
        </authorList>
    </citation>
    <scope>NUCLEOTIDE SEQUENCE [LARGE SCALE GENOMIC DNA]</scope>
    <source>
        <strain evidence="3">Gv29-8 / FGSC 10586</strain>
    </source>
</reference>